<dbReference type="AlphaFoldDB" id="A0A9N7VJT9"/>
<accession>A0A9N7VJT9</accession>
<evidence type="ECO:0000256" key="2">
    <source>
        <dbReference type="SAM" id="SignalP"/>
    </source>
</evidence>
<feature type="signal peptide" evidence="2">
    <location>
        <begin position="1"/>
        <end position="21"/>
    </location>
</feature>
<feature type="chain" id="PRO_5040269276" evidence="2">
    <location>
        <begin position="22"/>
        <end position="110"/>
    </location>
</feature>
<proteinExistence type="predicted"/>
<keyword evidence="2" id="KW-0732">Signal</keyword>
<reference evidence="3" key="1">
    <citation type="submission" date="2020-03" db="EMBL/GenBank/DDBJ databases">
        <authorList>
            <person name="Weist P."/>
        </authorList>
    </citation>
    <scope>NUCLEOTIDE SEQUENCE</scope>
</reference>
<feature type="region of interest" description="Disordered" evidence="1">
    <location>
        <begin position="89"/>
        <end position="110"/>
    </location>
</feature>
<evidence type="ECO:0000256" key="1">
    <source>
        <dbReference type="SAM" id="MobiDB-lite"/>
    </source>
</evidence>
<evidence type="ECO:0000313" key="4">
    <source>
        <dbReference type="Proteomes" id="UP001153269"/>
    </source>
</evidence>
<comment type="caution">
    <text evidence="3">The sequence shown here is derived from an EMBL/GenBank/DDBJ whole genome shotgun (WGS) entry which is preliminary data.</text>
</comment>
<protein>
    <submittedName>
        <fullName evidence="3">Uncharacterized protein</fullName>
    </submittedName>
</protein>
<name>A0A9N7VJT9_PLEPL</name>
<organism evidence="3 4">
    <name type="scientific">Pleuronectes platessa</name>
    <name type="common">European plaice</name>
    <dbReference type="NCBI Taxonomy" id="8262"/>
    <lineage>
        <taxon>Eukaryota</taxon>
        <taxon>Metazoa</taxon>
        <taxon>Chordata</taxon>
        <taxon>Craniata</taxon>
        <taxon>Vertebrata</taxon>
        <taxon>Euteleostomi</taxon>
        <taxon>Actinopterygii</taxon>
        <taxon>Neopterygii</taxon>
        <taxon>Teleostei</taxon>
        <taxon>Neoteleostei</taxon>
        <taxon>Acanthomorphata</taxon>
        <taxon>Carangaria</taxon>
        <taxon>Pleuronectiformes</taxon>
        <taxon>Pleuronectoidei</taxon>
        <taxon>Pleuronectidae</taxon>
        <taxon>Pleuronectes</taxon>
    </lineage>
</organism>
<sequence length="110" mass="12446">MSRWWRRGGLCRRLLITAARCAESPESVHILTDNGMLVRSPNRKLSARHSSGAALLEQLLKVSHHKAADSEERVHKACLPHSHYTLLRQPASSSAESTQCEKRQLLKLKR</sequence>
<keyword evidence="4" id="KW-1185">Reference proteome</keyword>
<gene>
    <name evidence="3" type="ORF">PLEPLA_LOCUS41954</name>
</gene>
<evidence type="ECO:0000313" key="3">
    <source>
        <dbReference type="EMBL" id="CAB1454192.1"/>
    </source>
</evidence>
<dbReference type="Proteomes" id="UP001153269">
    <property type="component" value="Unassembled WGS sequence"/>
</dbReference>
<dbReference type="EMBL" id="CADEAL010004202">
    <property type="protein sequence ID" value="CAB1454192.1"/>
    <property type="molecule type" value="Genomic_DNA"/>
</dbReference>